<dbReference type="Pfam" id="PF01638">
    <property type="entry name" value="HxlR"/>
    <property type="match status" value="1"/>
</dbReference>
<sequence length="113" mass="13281">MTQLKLMHLQPPLKNVAMLEKYREIMRSWTLPVIYALGEKDYSGFNELKKKIGEINSTTLSQTLDIMEKYGIVERTIIPDKPVRVKYSLTSRGLEFHRIIMEFWEFMGTHAES</sequence>
<dbReference type="InterPro" id="IPR002577">
    <property type="entry name" value="HTH_HxlR"/>
</dbReference>
<dbReference type="AlphaFoldDB" id="A0AAX4NFM0"/>
<keyword evidence="2" id="KW-0238">DNA-binding</keyword>
<dbReference type="GeneID" id="95966884"/>
<dbReference type="InterPro" id="IPR036388">
    <property type="entry name" value="WH-like_DNA-bd_sf"/>
</dbReference>
<dbReference type="PANTHER" id="PTHR33204:SF18">
    <property type="entry name" value="TRANSCRIPTIONAL REGULATORY PROTEIN"/>
    <property type="match status" value="1"/>
</dbReference>
<evidence type="ECO:0000259" key="4">
    <source>
        <dbReference type="PROSITE" id="PS51118"/>
    </source>
</evidence>
<evidence type="ECO:0000256" key="2">
    <source>
        <dbReference type="ARBA" id="ARBA00023125"/>
    </source>
</evidence>
<evidence type="ECO:0000256" key="3">
    <source>
        <dbReference type="ARBA" id="ARBA00023163"/>
    </source>
</evidence>
<dbReference type="GO" id="GO:0003677">
    <property type="term" value="F:DNA binding"/>
    <property type="evidence" value="ECO:0007669"/>
    <property type="project" value="UniProtKB-KW"/>
</dbReference>
<dbReference type="SUPFAM" id="SSF46785">
    <property type="entry name" value="Winged helix' DNA-binding domain"/>
    <property type="match status" value="1"/>
</dbReference>
<dbReference type="PANTHER" id="PTHR33204">
    <property type="entry name" value="TRANSCRIPTIONAL REGULATOR, MARR FAMILY"/>
    <property type="match status" value="1"/>
</dbReference>
<dbReference type="KEGG" id="omr:OXIME_000161"/>
<keyword evidence="1" id="KW-0805">Transcription regulation</keyword>
<organism evidence="5 6">
    <name type="scientific">Oxyplasma meridianum</name>
    <dbReference type="NCBI Taxonomy" id="3073602"/>
    <lineage>
        <taxon>Archaea</taxon>
        <taxon>Methanobacteriati</taxon>
        <taxon>Thermoplasmatota</taxon>
        <taxon>Thermoplasmata</taxon>
        <taxon>Thermoplasmatales</taxon>
        <taxon>Thermoplasmataceae</taxon>
        <taxon>Oxyplasma</taxon>
    </lineage>
</organism>
<protein>
    <submittedName>
        <fullName evidence="5">Helix-turn-helix domain-containing protein</fullName>
    </submittedName>
</protein>
<proteinExistence type="predicted"/>
<dbReference type="EMBL" id="CP133772">
    <property type="protein sequence ID" value="WYX99626.1"/>
    <property type="molecule type" value="Genomic_DNA"/>
</dbReference>
<dbReference type="InterPro" id="IPR036390">
    <property type="entry name" value="WH_DNA-bd_sf"/>
</dbReference>
<dbReference type="Gene3D" id="1.10.10.10">
    <property type="entry name" value="Winged helix-like DNA-binding domain superfamily/Winged helix DNA-binding domain"/>
    <property type="match status" value="1"/>
</dbReference>
<accession>A0AAX4NFM0</accession>
<keyword evidence="3" id="KW-0804">Transcription</keyword>
<feature type="domain" description="HTH hxlR-type" evidence="4">
    <location>
        <begin position="10"/>
        <end position="113"/>
    </location>
</feature>
<gene>
    <name evidence="5" type="ORF">OXIME_000161</name>
</gene>
<dbReference type="Proteomes" id="UP001451606">
    <property type="component" value="Chromosome"/>
</dbReference>
<evidence type="ECO:0000313" key="5">
    <source>
        <dbReference type="EMBL" id="WYX99626.1"/>
    </source>
</evidence>
<reference evidence="5 6" key="1">
    <citation type="submission" date="2023-09" db="EMBL/GenBank/DDBJ databases">
        <authorList>
            <person name="Golyshina O.V."/>
            <person name="Lunev E.A."/>
            <person name="Bargiela R."/>
            <person name="Gaines M.C."/>
            <person name="Daum B."/>
            <person name="Bale N.J."/>
            <person name="Koenen M."/>
            <person name="Sinninghe Damst J.S."/>
            <person name="Yakimov M."/>
            <person name="Golyshin P.N."/>
        </authorList>
    </citation>
    <scope>NUCLEOTIDE SEQUENCE [LARGE SCALE GENOMIC DNA]</scope>
    <source>
        <strain evidence="5 6">M1</strain>
    </source>
</reference>
<evidence type="ECO:0000256" key="1">
    <source>
        <dbReference type="ARBA" id="ARBA00023015"/>
    </source>
</evidence>
<dbReference type="PROSITE" id="PS51118">
    <property type="entry name" value="HTH_HXLR"/>
    <property type="match status" value="1"/>
</dbReference>
<dbReference type="RefSeq" id="WP_393971594.1">
    <property type="nucleotide sequence ID" value="NZ_CP133772.1"/>
</dbReference>
<evidence type="ECO:0000313" key="6">
    <source>
        <dbReference type="Proteomes" id="UP001451606"/>
    </source>
</evidence>
<name>A0AAX4NFM0_9ARCH</name>
<keyword evidence="6" id="KW-1185">Reference proteome</keyword>